<evidence type="ECO:0000256" key="1">
    <source>
        <dbReference type="SAM" id="Phobius"/>
    </source>
</evidence>
<accession>A0A9Y2EUU0</accession>
<keyword evidence="3" id="KW-1185">Reference proteome</keyword>
<keyword evidence="1" id="KW-0812">Transmembrane</keyword>
<dbReference type="AlphaFoldDB" id="A0A9Y2EUU0"/>
<keyword evidence="1" id="KW-0472">Membrane</keyword>
<dbReference type="RefSeq" id="WP_147669179.1">
    <property type="nucleotide sequence ID" value="NZ_CP120678.1"/>
</dbReference>
<dbReference type="EMBL" id="CP120678">
    <property type="protein sequence ID" value="WIW69709.1"/>
    <property type="molecule type" value="Genomic_DNA"/>
</dbReference>
<feature type="transmembrane region" description="Helical" evidence="1">
    <location>
        <begin position="48"/>
        <end position="68"/>
    </location>
</feature>
<keyword evidence="1" id="KW-1133">Transmembrane helix</keyword>
<dbReference type="KEGG" id="sgbi:P3F81_07200"/>
<evidence type="ECO:0000313" key="2">
    <source>
        <dbReference type="EMBL" id="WIW69709.1"/>
    </source>
</evidence>
<protein>
    <submittedName>
        <fullName evidence="2">Uncharacterized protein</fullName>
    </submittedName>
</protein>
<proteinExistence type="predicted"/>
<gene>
    <name evidence="2" type="ORF">P3F81_07200</name>
</gene>
<evidence type="ECO:0000313" key="3">
    <source>
        <dbReference type="Proteomes" id="UP001243623"/>
    </source>
</evidence>
<organism evidence="2 3">
    <name type="scientific">Selenobaculum gibii</name>
    <dbReference type="NCBI Taxonomy" id="3054208"/>
    <lineage>
        <taxon>Bacteria</taxon>
        <taxon>Bacillati</taxon>
        <taxon>Bacillota</taxon>
        <taxon>Negativicutes</taxon>
        <taxon>Selenomonadales</taxon>
        <taxon>Selenomonadaceae</taxon>
        <taxon>Selenobaculum</taxon>
    </lineage>
</organism>
<sequence length="70" mass="7683">MFIAVLIALCVCLLSLKGWHDEMKKTTNGQNLSLIQLFKSTQRGKKNAVLIMAFLALLSIVSLALMGLGY</sequence>
<reference evidence="2" key="1">
    <citation type="submission" date="2023-03" db="EMBL/GenBank/DDBJ databases">
        <title>Selenobaculum gbiensis gen. nov. sp. nov., a new bacterium isolated from the gut microbiota of IBD patient.</title>
        <authorList>
            <person name="Yeo S."/>
            <person name="Park H."/>
            <person name="Huh C.S."/>
        </authorList>
    </citation>
    <scope>NUCLEOTIDE SEQUENCE</scope>
    <source>
        <strain evidence="2">ICN-92133</strain>
    </source>
</reference>
<name>A0A9Y2EUU0_9FIRM</name>
<dbReference type="Proteomes" id="UP001243623">
    <property type="component" value="Chromosome"/>
</dbReference>